<gene>
    <name evidence="2" type="ORF">URODEC1_LOCUS78144</name>
</gene>
<keyword evidence="3" id="KW-1185">Reference proteome</keyword>
<dbReference type="PANTHER" id="PTHR36478">
    <property type="entry name" value="OS04G0614237 PROTEIN-RELATED"/>
    <property type="match status" value="1"/>
</dbReference>
<feature type="compositionally biased region" description="Polar residues" evidence="1">
    <location>
        <begin position="314"/>
        <end position="336"/>
    </location>
</feature>
<reference evidence="2" key="1">
    <citation type="submission" date="2024-10" db="EMBL/GenBank/DDBJ databases">
        <authorList>
            <person name="Ryan C."/>
        </authorList>
    </citation>
    <scope>NUCLEOTIDE SEQUENCE [LARGE SCALE GENOMIC DNA]</scope>
</reference>
<organism evidence="2 3">
    <name type="scientific">Urochloa decumbens</name>
    <dbReference type="NCBI Taxonomy" id="240449"/>
    <lineage>
        <taxon>Eukaryota</taxon>
        <taxon>Viridiplantae</taxon>
        <taxon>Streptophyta</taxon>
        <taxon>Embryophyta</taxon>
        <taxon>Tracheophyta</taxon>
        <taxon>Spermatophyta</taxon>
        <taxon>Magnoliopsida</taxon>
        <taxon>Liliopsida</taxon>
        <taxon>Poales</taxon>
        <taxon>Poaceae</taxon>
        <taxon>PACMAD clade</taxon>
        <taxon>Panicoideae</taxon>
        <taxon>Panicodae</taxon>
        <taxon>Paniceae</taxon>
        <taxon>Melinidinae</taxon>
        <taxon>Urochloa</taxon>
    </lineage>
</organism>
<evidence type="ECO:0000313" key="3">
    <source>
        <dbReference type="Proteomes" id="UP001497457"/>
    </source>
</evidence>
<dbReference type="AlphaFoldDB" id="A0ABC9CSV9"/>
<evidence type="ECO:0000313" key="2">
    <source>
        <dbReference type="EMBL" id="CAL5025524.1"/>
    </source>
</evidence>
<evidence type="ECO:0000256" key="1">
    <source>
        <dbReference type="SAM" id="MobiDB-lite"/>
    </source>
</evidence>
<feature type="region of interest" description="Disordered" evidence="1">
    <location>
        <begin position="311"/>
        <end position="347"/>
    </location>
</feature>
<accession>A0ABC9CSV9</accession>
<dbReference type="Proteomes" id="UP001497457">
    <property type="component" value="Chromosome 30rd"/>
</dbReference>
<dbReference type="PANTHER" id="PTHR36478:SF23">
    <property type="match status" value="1"/>
</dbReference>
<sequence length="484" mass="54390">MAGEGERSLAGSGEGGLALAGSGDGGRALLRSLDYPCTARLRLRRLLAYHRRYSYEEIYEVARDKTRVIFDVRNLVNKIKSGQWRKASIYVLSFVRPDSMSHECKLLLMFIQDLMVLNDFADGNTSVARLVSKWFVSIYGNPALAAYPCFAALVEDVLFLRSDHARAFLKWQPVKNKAAEMVQEMAYNMPELKDKLHFPRGPNNLYHVVPIGSSFHRRCTVKNLARQQPIDLAQFYLHLKKRMPSSIQGESAVFKAGSATIQQEPLIALLEKALQAGRHSLLEQVHPHEYPSKEGFPLMQMLSRSPFMAKYSRGQASQEHPSKQDTAQSSAVVTCTETRRPPEYPSKGGFPLMQMLARSPFLVKTLRGQAVQESSAVVVFAETNSAMKRMSFQESHRDAAHPGNDSKRLRTTGNFGEDPFSSAAIATFQSQLKGVHKSGLERRRGDNAPTPWWWPLINCSVWFLSKRVLPCTKELMSHDSGRIS</sequence>
<protein>
    <submittedName>
        <fullName evidence="2">Uncharacterized protein</fullName>
    </submittedName>
</protein>
<proteinExistence type="predicted"/>
<dbReference type="EMBL" id="OZ075140">
    <property type="protein sequence ID" value="CAL5025524.1"/>
    <property type="molecule type" value="Genomic_DNA"/>
</dbReference>
<name>A0ABC9CSV9_9POAL</name>